<feature type="region of interest" description="Disordered" evidence="1">
    <location>
        <begin position="26"/>
        <end position="51"/>
    </location>
</feature>
<name>A0A2K5YG89_MANLE</name>
<organism evidence="2 3">
    <name type="scientific">Mandrillus leucophaeus</name>
    <name type="common">Drill</name>
    <name type="synonym">Papio leucophaeus</name>
    <dbReference type="NCBI Taxonomy" id="9568"/>
    <lineage>
        <taxon>Eukaryota</taxon>
        <taxon>Metazoa</taxon>
        <taxon>Chordata</taxon>
        <taxon>Craniata</taxon>
        <taxon>Vertebrata</taxon>
        <taxon>Euteleostomi</taxon>
        <taxon>Mammalia</taxon>
        <taxon>Eutheria</taxon>
        <taxon>Euarchontoglires</taxon>
        <taxon>Primates</taxon>
        <taxon>Haplorrhini</taxon>
        <taxon>Catarrhini</taxon>
        <taxon>Cercopithecidae</taxon>
        <taxon>Cercopithecinae</taxon>
        <taxon>Mandrillus</taxon>
    </lineage>
</organism>
<proteinExistence type="predicted"/>
<accession>A0A2K5YG89</accession>
<evidence type="ECO:0000256" key="1">
    <source>
        <dbReference type="SAM" id="MobiDB-lite"/>
    </source>
</evidence>
<evidence type="ECO:0000313" key="2">
    <source>
        <dbReference type="Ensembl" id="ENSMLEP00000014550.1"/>
    </source>
</evidence>
<dbReference type="Proteomes" id="UP000233140">
    <property type="component" value="Unassembled WGS sequence"/>
</dbReference>
<reference evidence="2" key="1">
    <citation type="submission" date="2025-08" db="UniProtKB">
        <authorList>
            <consortium name="Ensembl"/>
        </authorList>
    </citation>
    <scope>IDENTIFICATION</scope>
</reference>
<reference evidence="2" key="2">
    <citation type="submission" date="2025-09" db="UniProtKB">
        <authorList>
            <consortium name="Ensembl"/>
        </authorList>
    </citation>
    <scope>IDENTIFICATION</scope>
</reference>
<evidence type="ECO:0000313" key="3">
    <source>
        <dbReference type="Proteomes" id="UP000233140"/>
    </source>
</evidence>
<dbReference type="Ensembl" id="ENSMLET00000038001.1">
    <property type="protein sequence ID" value="ENSMLEP00000014550.1"/>
    <property type="gene ID" value="ENSMLEG00000031446.1"/>
</dbReference>
<keyword evidence="3" id="KW-1185">Reference proteome</keyword>
<dbReference type="GeneTree" id="ENSGT00910000147397"/>
<feature type="compositionally biased region" description="Low complexity" evidence="1">
    <location>
        <begin position="26"/>
        <end position="41"/>
    </location>
</feature>
<protein>
    <submittedName>
        <fullName evidence="2">Uncharacterized protein</fullName>
    </submittedName>
</protein>
<sequence length="105" mass="11168">MGPVQSGTQLERTGRLPGFGGAFVSSCGGSSRSSLHCSVSSAPRGPGSVAPLPAGIGRCTAKMPGPPGSLEMVRVKTGKNTGSFLFWMFDKIFFLGQKHWHYWDH</sequence>
<dbReference type="AlphaFoldDB" id="A0A2K5YG89"/>